<dbReference type="Gene3D" id="3.90.1210.10">
    <property type="entry name" value="Antifreeze-like/N-acetylneuraminic acid synthase C-terminal domain"/>
    <property type="match status" value="1"/>
</dbReference>
<keyword evidence="7" id="KW-1005">Bacterial flagellum biogenesis</keyword>
<keyword evidence="10" id="KW-1185">Reference proteome</keyword>
<dbReference type="GO" id="GO:0042597">
    <property type="term" value="C:periplasmic space"/>
    <property type="evidence" value="ECO:0007669"/>
    <property type="project" value="UniProtKB-SubCell"/>
</dbReference>
<dbReference type="GO" id="GO:0044780">
    <property type="term" value="P:bacterial-type flagellum assembly"/>
    <property type="evidence" value="ECO:0007669"/>
    <property type="project" value="InterPro"/>
</dbReference>
<dbReference type="CDD" id="cd11614">
    <property type="entry name" value="SAF_CpaB_FlgA_like"/>
    <property type="match status" value="1"/>
</dbReference>
<gene>
    <name evidence="9" type="ORF">B5D82_01475</name>
</gene>
<evidence type="ECO:0000259" key="8">
    <source>
        <dbReference type="SMART" id="SM00858"/>
    </source>
</evidence>
<dbReference type="KEGG" id="cber:B5D82_01475"/>
<comment type="function">
    <text evidence="6 7">Involved in the assembly process of the P-ring formation. It may associate with FlgF on the rod constituting a structure essential for the P-ring assembly or may act as a modulator protein for the P-ring assembly.</text>
</comment>
<comment type="similarity">
    <text evidence="2 7">Belongs to the FlgA family.</text>
</comment>
<dbReference type="NCBIfam" id="TIGR03170">
    <property type="entry name" value="flgA_cterm"/>
    <property type="match status" value="1"/>
</dbReference>
<protein>
    <recommendedName>
        <fullName evidence="3 7">Flagella basal body P-ring formation protein FlgA</fullName>
    </recommendedName>
</protein>
<feature type="domain" description="SAF" evidence="8">
    <location>
        <begin position="108"/>
        <end position="170"/>
    </location>
</feature>
<sequence>MRKLKILVRITLIYLAIVNHGSAMTFDRDYLYNFIKNHVENNVSLPERGKLKVDVAEIDPRITLHPCLSPLTANIPENHNGRNVNVKIVCPDEESWQLFIPVKIQTIVPVLVTQMRINKGTLLNNDNIEIIFKDSSQIRGTVLTDPNIVTGARTKRNLSQGSTITNKNTCFVCKGEPVNIIAKSDNFEIKSFGIALDDGSLGEIISVRNKKSGRVIQGQVNAINQVVINL</sequence>
<dbReference type="SMART" id="SM00858">
    <property type="entry name" value="SAF"/>
    <property type="match status" value="1"/>
</dbReference>
<keyword evidence="9" id="KW-0966">Cell projection</keyword>
<proteinExistence type="inferred from homology"/>
<evidence type="ECO:0000256" key="1">
    <source>
        <dbReference type="ARBA" id="ARBA00004418"/>
    </source>
</evidence>
<evidence type="ECO:0000256" key="4">
    <source>
        <dbReference type="ARBA" id="ARBA00022729"/>
    </source>
</evidence>
<organism evidence="9 10">
    <name type="scientific">Cognaticolwellia beringensis</name>
    <dbReference type="NCBI Taxonomy" id="1967665"/>
    <lineage>
        <taxon>Bacteria</taxon>
        <taxon>Pseudomonadati</taxon>
        <taxon>Pseudomonadota</taxon>
        <taxon>Gammaproteobacteria</taxon>
        <taxon>Alteromonadales</taxon>
        <taxon>Colwelliaceae</taxon>
        <taxon>Cognaticolwellia</taxon>
    </lineage>
</organism>
<dbReference type="InterPro" id="IPR013974">
    <property type="entry name" value="SAF"/>
</dbReference>
<evidence type="ECO:0000313" key="10">
    <source>
        <dbReference type="Proteomes" id="UP000202259"/>
    </source>
</evidence>
<accession>A0A222G4N7</accession>
<evidence type="ECO:0000256" key="3">
    <source>
        <dbReference type="ARBA" id="ARBA00014754"/>
    </source>
</evidence>
<evidence type="ECO:0000256" key="7">
    <source>
        <dbReference type="RuleBase" id="RU362063"/>
    </source>
</evidence>
<dbReference type="Pfam" id="PF17656">
    <property type="entry name" value="ChapFlgA_N"/>
    <property type="match status" value="1"/>
</dbReference>
<dbReference type="RefSeq" id="WP_081148646.1">
    <property type="nucleotide sequence ID" value="NZ_CP020465.1"/>
</dbReference>
<evidence type="ECO:0000313" key="9">
    <source>
        <dbReference type="EMBL" id="ASP46563.1"/>
    </source>
</evidence>
<dbReference type="InterPro" id="IPR039246">
    <property type="entry name" value="Flagellar_FlgA"/>
</dbReference>
<dbReference type="OrthoDB" id="5729023at2"/>
<evidence type="ECO:0000256" key="6">
    <source>
        <dbReference type="ARBA" id="ARBA00025643"/>
    </source>
</evidence>
<dbReference type="AlphaFoldDB" id="A0A222G4N7"/>
<dbReference type="InterPro" id="IPR017585">
    <property type="entry name" value="SAF_FlgA"/>
</dbReference>
<dbReference type="PANTHER" id="PTHR36307">
    <property type="entry name" value="FLAGELLA BASAL BODY P-RING FORMATION PROTEIN FLGA"/>
    <property type="match status" value="1"/>
</dbReference>
<dbReference type="Proteomes" id="UP000202259">
    <property type="component" value="Chromosome"/>
</dbReference>
<keyword evidence="9" id="KW-0969">Cilium</keyword>
<name>A0A222G4N7_9GAMM</name>
<dbReference type="InterPro" id="IPR041231">
    <property type="entry name" value="FlgA_N"/>
</dbReference>
<keyword evidence="4" id="KW-0732">Signal</keyword>
<dbReference type="Pfam" id="PF13144">
    <property type="entry name" value="ChapFlgA"/>
    <property type="match status" value="1"/>
</dbReference>
<keyword evidence="5 7" id="KW-0574">Periplasm</keyword>
<comment type="subcellular location">
    <subcellularLocation>
        <location evidence="1 7">Periplasm</location>
    </subcellularLocation>
</comment>
<dbReference type="EMBL" id="CP020465">
    <property type="protein sequence ID" value="ASP46563.1"/>
    <property type="molecule type" value="Genomic_DNA"/>
</dbReference>
<keyword evidence="9" id="KW-0282">Flagellum</keyword>
<reference evidence="9 10" key="1">
    <citation type="submission" date="2017-08" db="EMBL/GenBank/DDBJ databases">
        <title>Complete genome of Colwellia sp. NB097-1, a psychrophile bacterium ioslated from Bering Sea.</title>
        <authorList>
            <person name="Chen X."/>
        </authorList>
    </citation>
    <scope>NUCLEOTIDE SEQUENCE [LARGE SCALE GENOMIC DNA]</scope>
    <source>
        <strain evidence="9 10">NB097-1</strain>
    </source>
</reference>
<evidence type="ECO:0000256" key="5">
    <source>
        <dbReference type="ARBA" id="ARBA00022764"/>
    </source>
</evidence>
<dbReference type="Gene3D" id="2.30.30.760">
    <property type="match status" value="1"/>
</dbReference>
<evidence type="ECO:0000256" key="2">
    <source>
        <dbReference type="ARBA" id="ARBA00010474"/>
    </source>
</evidence>
<dbReference type="PANTHER" id="PTHR36307:SF1">
    <property type="entry name" value="FLAGELLA BASAL BODY P-RING FORMATION PROTEIN FLGA"/>
    <property type="match status" value="1"/>
</dbReference>